<evidence type="ECO:0000313" key="2">
    <source>
        <dbReference type="Proteomes" id="UP000323439"/>
    </source>
</evidence>
<keyword evidence="2" id="KW-1185">Reference proteome</keyword>
<proteinExistence type="predicted"/>
<evidence type="ECO:0008006" key="3">
    <source>
        <dbReference type="Google" id="ProtNLM"/>
    </source>
</evidence>
<dbReference type="AlphaFoldDB" id="A0A1G5VM36"/>
<dbReference type="SUPFAM" id="SSF53335">
    <property type="entry name" value="S-adenosyl-L-methionine-dependent methyltransferases"/>
    <property type="match status" value="1"/>
</dbReference>
<reference evidence="1 2" key="1">
    <citation type="submission" date="2016-10" db="EMBL/GenBank/DDBJ databases">
        <authorList>
            <person name="Varghese N."/>
            <person name="Submissions S."/>
        </authorList>
    </citation>
    <scope>NUCLEOTIDE SEQUENCE [LARGE SCALE GENOMIC DNA]</scope>
    <source>
        <strain evidence="1 2">DSM 16643</strain>
    </source>
</reference>
<gene>
    <name evidence="1" type="ORF">SAMN02910315_00745</name>
</gene>
<protein>
    <recommendedName>
        <fullName evidence="3">SAM-dependent methyltransferase</fullName>
    </recommendedName>
</protein>
<dbReference type="STRING" id="230361.sm9_1015"/>
<name>A0A1G5VM36_9EURY</name>
<dbReference type="InterPro" id="IPR029063">
    <property type="entry name" value="SAM-dependent_MTases_sf"/>
</dbReference>
<dbReference type="Gene3D" id="3.40.50.150">
    <property type="entry name" value="Vaccinia Virus protein VP39"/>
    <property type="match status" value="1"/>
</dbReference>
<dbReference type="OrthoDB" id="74629at2157"/>
<dbReference type="RefSeq" id="WP_149731359.1">
    <property type="nucleotide sequence ID" value="NZ_FMXB01000004.1"/>
</dbReference>
<dbReference type="Proteomes" id="UP000323439">
    <property type="component" value="Unassembled WGS sequence"/>
</dbReference>
<organism evidence="1 2">
    <name type="scientific">Methanobrevibacter millerae</name>
    <dbReference type="NCBI Taxonomy" id="230361"/>
    <lineage>
        <taxon>Archaea</taxon>
        <taxon>Methanobacteriati</taxon>
        <taxon>Methanobacteriota</taxon>
        <taxon>Methanomada group</taxon>
        <taxon>Methanobacteria</taxon>
        <taxon>Methanobacteriales</taxon>
        <taxon>Methanobacteriaceae</taxon>
        <taxon>Methanobrevibacter</taxon>
    </lineage>
</organism>
<evidence type="ECO:0000313" key="1">
    <source>
        <dbReference type="EMBL" id="SDA46929.1"/>
    </source>
</evidence>
<dbReference type="EMBL" id="FMXB01000004">
    <property type="protein sequence ID" value="SDA46929.1"/>
    <property type="molecule type" value="Genomic_DNA"/>
</dbReference>
<accession>A0A1G5VM36</accession>
<sequence>MIKLSYDVNDYRNQISDLINDGDCVIELGCHTGNTSKVILERDVTLIALDNSPEASCEMSKLDLTFINADVRLHETLSEVFKLTQKCDVLAIDLGGGYHPDTVFKVFYIWSSTFKPTHTIIRNRGLVEFHNSVAEVKGDYRSEEGFLDSYKDSGIPPQIKEFDLWTPMPKK</sequence>